<keyword evidence="4" id="KW-1185">Reference proteome</keyword>
<evidence type="ECO:0000256" key="2">
    <source>
        <dbReference type="SAM" id="SignalP"/>
    </source>
</evidence>
<feature type="compositionally biased region" description="Basic and acidic residues" evidence="1">
    <location>
        <begin position="131"/>
        <end position="142"/>
    </location>
</feature>
<evidence type="ECO:0000313" key="4">
    <source>
        <dbReference type="Proteomes" id="UP000623467"/>
    </source>
</evidence>
<protein>
    <submittedName>
        <fullName evidence="3">Uncharacterized protein</fullName>
    </submittedName>
</protein>
<evidence type="ECO:0000256" key="1">
    <source>
        <dbReference type="SAM" id="MobiDB-lite"/>
    </source>
</evidence>
<gene>
    <name evidence="3" type="ORF">MSAN_01781900</name>
</gene>
<feature type="signal peptide" evidence="2">
    <location>
        <begin position="1"/>
        <end position="19"/>
    </location>
</feature>
<name>A0A8H7CU35_9AGAR</name>
<dbReference type="EMBL" id="JACAZH010000017">
    <property type="protein sequence ID" value="KAF7348282.1"/>
    <property type="molecule type" value="Genomic_DNA"/>
</dbReference>
<dbReference type="AlphaFoldDB" id="A0A8H7CU35"/>
<keyword evidence="2" id="KW-0732">Signal</keyword>
<reference evidence="3" key="1">
    <citation type="submission" date="2020-05" db="EMBL/GenBank/DDBJ databases">
        <title>Mycena genomes resolve the evolution of fungal bioluminescence.</title>
        <authorList>
            <person name="Tsai I.J."/>
        </authorList>
    </citation>
    <scope>NUCLEOTIDE SEQUENCE</scope>
    <source>
        <strain evidence="3">160909Yilan</strain>
    </source>
</reference>
<feature type="region of interest" description="Disordered" evidence="1">
    <location>
        <begin position="121"/>
        <end position="155"/>
    </location>
</feature>
<dbReference type="Proteomes" id="UP000623467">
    <property type="component" value="Unassembled WGS sequence"/>
</dbReference>
<comment type="caution">
    <text evidence="3">The sequence shown here is derived from an EMBL/GenBank/DDBJ whole genome shotgun (WGS) entry which is preliminary data.</text>
</comment>
<sequence length="155" mass="16519">MMTLRSLCIAIALASIAQAQQPSGTPQCTATCPGTDEAGFPVGSGSNYDNNSGGVLFCSYPAFGGEDPNDFYCTYDSSNPSGQLITDNDVGFCPGNAVASCVNSRRFKGNDNYTAMLRKKREAAAMMPRSSEPRQPRSDPFKLKARKPLRSGATE</sequence>
<feature type="chain" id="PRO_5034362513" evidence="2">
    <location>
        <begin position="20"/>
        <end position="155"/>
    </location>
</feature>
<evidence type="ECO:0000313" key="3">
    <source>
        <dbReference type="EMBL" id="KAF7348282.1"/>
    </source>
</evidence>
<proteinExistence type="predicted"/>
<accession>A0A8H7CU35</accession>
<organism evidence="3 4">
    <name type="scientific">Mycena sanguinolenta</name>
    <dbReference type="NCBI Taxonomy" id="230812"/>
    <lineage>
        <taxon>Eukaryota</taxon>
        <taxon>Fungi</taxon>
        <taxon>Dikarya</taxon>
        <taxon>Basidiomycota</taxon>
        <taxon>Agaricomycotina</taxon>
        <taxon>Agaricomycetes</taxon>
        <taxon>Agaricomycetidae</taxon>
        <taxon>Agaricales</taxon>
        <taxon>Marasmiineae</taxon>
        <taxon>Mycenaceae</taxon>
        <taxon>Mycena</taxon>
    </lineage>
</organism>
<dbReference type="OrthoDB" id="3262731at2759"/>